<evidence type="ECO:0000259" key="4">
    <source>
        <dbReference type="Pfam" id="PF14571"/>
    </source>
</evidence>
<dbReference type="Proteomes" id="UP001153555">
    <property type="component" value="Unassembled WGS sequence"/>
</dbReference>
<protein>
    <submittedName>
        <fullName evidence="5">Protein DEHYDRATION-INDUCED 19 homolog 4</fullName>
    </submittedName>
</protein>
<feature type="domain" description="Di19 C-terminal" evidence="4">
    <location>
        <begin position="95"/>
        <end position="184"/>
    </location>
</feature>
<dbReference type="PANTHER" id="PTHR31875:SF37">
    <property type="entry name" value="PROTEIN DEHYDRATION-INDUCED 19 HOMOLOG 4-LIKE ISOFORM X1"/>
    <property type="match status" value="1"/>
</dbReference>
<dbReference type="InterPro" id="IPR033347">
    <property type="entry name" value="Di19"/>
</dbReference>
<comment type="caution">
    <text evidence="5">The sequence shown here is derived from an EMBL/GenBank/DDBJ whole genome shotgun (WGS) entry which is preliminary data.</text>
</comment>
<comment type="similarity">
    <text evidence="1">Belongs to the Di19 family.</text>
</comment>
<keyword evidence="6" id="KW-1185">Reference proteome</keyword>
<feature type="region of interest" description="Disordered" evidence="2">
    <location>
        <begin position="99"/>
        <end position="170"/>
    </location>
</feature>
<evidence type="ECO:0000313" key="6">
    <source>
        <dbReference type="Proteomes" id="UP001153555"/>
    </source>
</evidence>
<dbReference type="Pfam" id="PF14571">
    <property type="entry name" value="Di19_C"/>
    <property type="match status" value="1"/>
</dbReference>
<evidence type="ECO:0000313" key="5">
    <source>
        <dbReference type="EMBL" id="CAA0843299.1"/>
    </source>
</evidence>
<evidence type="ECO:0000256" key="2">
    <source>
        <dbReference type="SAM" id="MobiDB-lite"/>
    </source>
</evidence>
<reference evidence="5" key="1">
    <citation type="submission" date="2019-12" db="EMBL/GenBank/DDBJ databases">
        <authorList>
            <person name="Scholes J."/>
        </authorList>
    </citation>
    <scope>NUCLEOTIDE SEQUENCE</scope>
</reference>
<feature type="compositionally biased region" description="Polar residues" evidence="2">
    <location>
        <begin position="121"/>
        <end position="148"/>
    </location>
</feature>
<feature type="domain" description="Di19 zinc-binding" evidence="3">
    <location>
        <begin position="46"/>
        <end position="93"/>
    </location>
</feature>
<sequence length="188" mass="21078">MGDLLHDDLGIVLSSYSEENLHDYDDEDEDTDDDYEADARRQENSDLACPFCPEDFDVLGLCCHIDADHRMEVKPGICPICSTKVRINMASHAKHLRRINEPHSVDSSSPNVPSDSKLMSFINSPNHAQRPQANEAPFSNQESLSAESSNEDLIERIQPTPSTDSNNETRRRCECVQGLVLSTIFDDL</sequence>
<feature type="compositionally biased region" description="Low complexity" evidence="2">
    <location>
        <begin position="105"/>
        <end position="116"/>
    </location>
</feature>
<dbReference type="PANTHER" id="PTHR31875">
    <property type="entry name" value="PROTEIN DEHYDRATION-INDUCED 19"/>
    <property type="match status" value="1"/>
</dbReference>
<dbReference type="Pfam" id="PF05605">
    <property type="entry name" value="zf-Di19"/>
    <property type="match status" value="1"/>
</dbReference>
<name>A0A9N7P2Q9_STRHE</name>
<dbReference type="OrthoDB" id="6270329at2759"/>
<dbReference type="EMBL" id="CACSLK010035018">
    <property type="protein sequence ID" value="CAA0843299.1"/>
    <property type="molecule type" value="Genomic_DNA"/>
</dbReference>
<gene>
    <name evidence="5" type="ORF">SHERM_09074</name>
</gene>
<dbReference type="InterPro" id="IPR027935">
    <property type="entry name" value="Di19_C"/>
</dbReference>
<organism evidence="5 6">
    <name type="scientific">Striga hermonthica</name>
    <name type="common">Purple witchweed</name>
    <name type="synonym">Buchnera hermonthica</name>
    <dbReference type="NCBI Taxonomy" id="68872"/>
    <lineage>
        <taxon>Eukaryota</taxon>
        <taxon>Viridiplantae</taxon>
        <taxon>Streptophyta</taxon>
        <taxon>Embryophyta</taxon>
        <taxon>Tracheophyta</taxon>
        <taxon>Spermatophyta</taxon>
        <taxon>Magnoliopsida</taxon>
        <taxon>eudicotyledons</taxon>
        <taxon>Gunneridae</taxon>
        <taxon>Pentapetalae</taxon>
        <taxon>asterids</taxon>
        <taxon>lamiids</taxon>
        <taxon>Lamiales</taxon>
        <taxon>Orobanchaceae</taxon>
        <taxon>Buchnereae</taxon>
        <taxon>Striga</taxon>
    </lineage>
</organism>
<evidence type="ECO:0000259" key="3">
    <source>
        <dbReference type="Pfam" id="PF05605"/>
    </source>
</evidence>
<dbReference type="AlphaFoldDB" id="A0A9N7P2Q9"/>
<proteinExistence type="inferred from homology"/>
<accession>A0A9N7P2Q9</accession>
<dbReference type="InterPro" id="IPR008598">
    <property type="entry name" value="Di19_Zn-bd"/>
</dbReference>
<evidence type="ECO:0000256" key="1">
    <source>
        <dbReference type="ARBA" id="ARBA00007109"/>
    </source>
</evidence>